<sequence>MTNESDLRHRHHHHRHHNSGSKLTGTAVGGDDSIGRKASFVVCQEENGAEQAKKICKETAADQRPMSASSFEPFALGSVPVLQQFVQNLNQCQKLSCQPARFFSHLRESNNDLCVVCGDKASGRHYGATSCEGCKGFFKRSIRKKIGYVCRGSRDCPVTKFHRNRCQYCRLKKCLAMGMRTVQAERKPIANALNPTTASVGSFPNNVDDDASSHRLSLVSEALTASCCASSSSSKLDGSTNSVQGSLMAGILALNRKATNLAKLRPPSGLPPFSKLTIQVAKTEDSEPSEQDSEKVSSDDGHSPRGSCSSTGGCGGGVMAFNTSDPPARILTPQSAIFELPVPLPLPSVLNMQYICETASRLLFLSVHWLKSVPSLELQPDSVEEMVLKQRWCEIFLLGLVQCASQFCLGNMLTAMATYLHTCFLLGALSVEQYEEVQEHITCLQAFLQRVEETKPTDVEFGYLKLIAFSATDSGSTFNVAHLANFQRQTCRELCGQVDDDRYTSLLLLLPTLRSFNKQIVVELFFSGLIGNLQIENVIPFILKMDVLQIFGQVVPGDL</sequence>
<keyword evidence="2 10" id="KW-0479">Metal-binding</keyword>
<dbReference type="WBParaSite" id="TMUE_3000011051.1">
    <property type="protein sequence ID" value="TMUE_3000011051.1"/>
    <property type="gene ID" value="WBGene00284911"/>
</dbReference>
<dbReference type="InterPro" id="IPR050274">
    <property type="entry name" value="Nuclear_hormone_rcpt_NR2"/>
</dbReference>
<evidence type="ECO:0000256" key="2">
    <source>
        <dbReference type="ARBA" id="ARBA00022723"/>
    </source>
</evidence>
<evidence type="ECO:0000259" key="13">
    <source>
        <dbReference type="PROSITE" id="PS51843"/>
    </source>
</evidence>
<dbReference type="GO" id="GO:0003700">
    <property type="term" value="F:DNA-binding transcription factor activity"/>
    <property type="evidence" value="ECO:0007669"/>
    <property type="project" value="InterPro"/>
</dbReference>
<feature type="compositionally biased region" description="Basic residues" evidence="11">
    <location>
        <begin position="8"/>
        <end position="19"/>
    </location>
</feature>
<dbReference type="InterPro" id="IPR000536">
    <property type="entry name" value="Nucl_hrmn_rcpt_lig-bd"/>
</dbReference>
<keyword evidence="5 10" id="KW-0805">Transcription regulation</keyword>
<keyword evidence="4 10" id="KW-0862">Zinc</keyword>
<dbReference type="PRINTS" id="PR00047">
    <property type="entry name" value="STROIDFINGER"/>
</dbReference>
<dbReference type="PROSITE" id="PS51843">
    <property type="entry name" value="NR_LBD"/>
    <property type="match status" value="1"/>
</dbReference>
<dbReference type="Gene3D" id="3.30.50.10">
    <property type="entry name" value="Erythroid Transcription Factor GATA-1, subunit A"/>
    <property type="match status" value="1"/>
</dbReference>
<dbReference type="GO" id="GO:0008270">
    <property type="term" value="F:zinc ion binding"/>
    <property type="evidence" value="ECO:0007669"/>
    <property type="project" value="UniProtKB-KW"/>
</dbReference>
<evidence type="ECO:0000313" key="14">
    <source>
        <dbReference type="Proteomes" id="UP000046395"/>
    </source>
</evidence>
<dbReference type="GO" id="GO:0005634">
    <property type="term" value="C:nucleus"/>
    <property type="evidence" value="ECO:0007669"/>
    <property type="project" value="UniProtKB-SubCell"/>
</dbReference>
<dbReference type="GO" id="GO:0043565">
    <property type="term" value="F:sequence-specific DNA binding"/>
    <property type="evidence" value="ECO:0007669"/>
    <property type="project" value="InterPro"/>
</dbReference>
<dbReference type="Pfam" id="PF00105">
    <property type="entry name" value="zf-C4"/>
    <property type="match status" value="1"/>
</dbReference>
<evidence type="ECO:0000256" key="4">
    <source>
        <dbReference type="ARBA" id="ARBA00022833"/>
    </source>
</evidence>
<evidence type="ECO:0000256" key="1">
    <source>
        <dbReference type="ARBA" id="ARBA00004123"/>
    </source>
</evidence>
<dbReference type="InterPro" id="IPR001628">
    <property type="entry name" value="Znf_hrmn_rcpt"/>
</dbReference>
<feature type="region of interest" description="Disordered" evidence="11">
    <location>
        <begin position="281"/>
        <end position="311"/>
    </location>
</feature>
<proteinExistence type="inferred from homology"/>
<evidence type="ECO:0000256" key="9">
    <source>
        <dbReference type="ARBA" id="ARBA00023242"/>
    </source>
</evidence>
<dbReference type="PROSITE" id="PS00031">
    <property type="entry name" value="NUCLEAR_REC_DBD_1"/>
    <property type="match status" value="1"/>
</dbReference>
<protein>
    <submittedName>
        <fullName evidence="15">Nuclear receptor domain-containing protein</fullName>
    </submittedName>
</protein>
<feature type="compositionally biased region" description="Basic and acidic residues" evidence="11">
    <location>
        <begin position="292"/>
        <end position="303"/>
    </location>
</feature>
<evidence type="ECO:0000256" key="10">
    <source>
        <dbReference type="RuleBase" id="RU004334"/>
    </source>
</evidence>
<dbReference type="InterPro" id="IPR035500">
    <property type="entry name" value="NHR-like_dom_sf"/>
</dbReference>
<evidence type="ECO:0000256" key="8">
    <source>
        <dbReference type="ARBA" id="ARBA00023170"/>
    </source>
</evidence>
<dbReference type="FunFam" id="3.30.50.10:FF:000015">
    <property type="entry name" value="Nuclear receptor subfamily 2, group C, member 1"/>
    <property type="match status" value="1"/>
</dbReference>
<keyword evidence="9 10" id="KW-0539">Nucleus</keyword>
<evidence type="ECO:0000256" key="3">
    <source>
        <dbReference type="ARBA" id="ARBA00022771"/>
    </source>
</evidence>
<organism evidence="14 15">
    <name type="scientific">Trichuris muris</name>
    <name type="common">Mouse whipworm</name>
    <dbReference type="NCBI Taxonomy" id="70415"/>
    <lineage>
        <taxon>Eukaryota</taxon>
        <taxon>Metazoa</taxon>
        <taxon>Ecdysozoa</taxon>
        <taxon>Nematoda</taxon>
        <taxon>Enoplea</taxon>
        <taxon>Dorylaimia</taxon>
        <taxon>Trichinellida</taxon>
        <taxon>Trichuridae</taxon>
        <taxon>Trichuris</taxon>
    </lineage>
</organism>
<dbReference type="SMART" id="SM00430">
    <property type="entry name" value="HOLI"/>
    <property type="match status" value="1"/>
</dbReference>
<dbReference type="Proteomes" id="UP000046395">
    <property type="component" value="Unassembled WGS sequence"/>
</dbReference>
<keyword evidence="3 10" id="KW-0863">Zinc-finger</keyword>
<dbReference type="SUPFAM" id="SSF57716">
    <property type="entry name" value="Glucocorticoid receptor-like (DNA-binding domain)"/>
    <property type="match status" value="1"/>
</dbReference>
<dbReference type="AlphaFoldDB" id="A0A5S6QUH4"/>
<dbReference type="SUPFAM" id="SSF48508">
    <property type="entry name" value="Nuclear receptor ligand-binding domain"/>
    <property type="match status" value="1"/>
</dbReference>
<feature type="domain" description="Nuclear receptor" evidence="12">
    <location>
        <begin position="111"/>
        <end position="186"/>
    </location>
</feature>
<dbReference type="SMART" id="SM00399">
    <property type="entry name" value="ZnF_C4"/>
    <property type="match status" value="1"/>
</dbReference>
<reference evidence="15" key="1">
    <citation type="submission" date="2019-12" db="UniProtKB">
        <authorList>
            <consortium name="WormBaseParasite"/>
        </authorList>
    </citation>
    <scope>IDENTIFICATION</scope>
</reference>
<evidence type="ECO:0000256" key="6">
    <source>
        <dbReference type="ARBA" id="ARBA00023125"/>
    </source>
</evidence>
<evidence type="ECO:0000256" key="5">
    <source>
        <dbReference type="ARBA" id="ARBA00023015"/>
    </source>
</evidence>
<keyword evidence="14" id="KW-1185">Reference proteome</keyword>
<dbReference type="Pfam" id="PF00104">
    <property type="entry name" value="Hormone_recep"/>
    <property type="match status" value="1"/>
</dbReference>
<evidence type="ECO:0000313" key="15">
    <source>
        <dbReference type="WBParaSite" id="TMUE_3000011051.1"/>
    </source>
</evidence>
<evidence type="ECO:0000256" key="7">
    <source>
        <dbReference type="ARBA" id="ARBA00023163"/>
    </source>
</evidence>
<accession>A0A5S6QUH4</accession>
<dbReference type="STRING" id="70415.A0A5S6QUH4"/>
<comment type="similarity">
    <text evidence="10">Belongs to the nuclear hormone receptor family.</text>
</comment>
<dbReference type="PANTHER" id="PTHR24083">
    <property type="entry name" value="NUCLEAR HORMONE RECEPTOR"/>
    <property type="match status" value="1"/>
</dbReference>
<feature type="region of interest" description="Disordered" evidence="11">
    <location>
        <begin position="1"/>
        <end position="28"/>
    </location>
</feature>
<keyword evidence="8 10" id="KW-0675">Receptor</keyword>
<comment type="subcellular location">
    <subcellularLocation>
        <location evidence="1 10">Nucleus</location>
    </subcellularLocation>
</comment>
<keyword evidence="7 10" id="KW-0804">Transcription</keyword>
<name>A0A5S6QUH4_TRIMR</name>
<dbReference type="PROSITE" id="PS51030">
    <property type="entry name" value="NUCLEAR_REC_DBD_2"/>
    <property type="match status" value="1"/>
</dbReference>
<evidence type="ECO:0000259" key="12">
    <source>
        <dbReference type="PROSITE" id="PS51030"/>
    </source>
</evidence>
<dbReference type="InterPro" id="IPR013088">
    <property type="entry name" value="Znf_NHR/GATA"/>
</dbReference>
<keyword evidence="6 10" id="KW-0238">DNA-binding</keyword>
<evidence type="ECO:0000256" key="11">
    <source>
        <dbReference type="SAM" id="MobiDB-lite"/>
    </source>
</evidence>
<feature type="domain" description="NR LBD" evidence="13">
    <location>
        <begin position="322"/>
        <end position="546"/>
    </location>
</feature>
<dbReference type="Gene3D" id="1.10.565.10">
    <property type="entry name" value="Retinoid X Receptor"/>
    <property type="match status" value="1"/>
</dbReference>